<evidence type="ECO:0000256" key="1">
    <source>
        <dbReference type="ARBA" id="ARBA00038068"/>
    </source>
</evidence>
<comment type="similarity">
    <text evidence="1">Belongs to the JMJD6 family.</text>
</comment>
<evidence type="ECO:0000256" key="3">
    <source>
        <dbReference type="ARBA" id="ARBA00082904"/>
    </source>
</evidence>
<dbReference type="SMART" id="SM00558">
    <property type="entry name" value="JmjC"/>
    <property type="match status" value="1"/>
</dbReference>
<dbReference type="GO" id="GO:0045905">
    <property type="term" value="P:positive regulation of translational termination"/>
    <property type="evidence" value="ECO:0007669"/>
    <property type="project" value="TreeGrafter"/>
</dbReference>
<accession>A0AAV2I197</accession>
<feature type="non-terminal residue" evidence="5">
    <location>
        <position position="740"/>
    </location>
</feature>
<dbReference type="PROSITE" id="PS51184">
    <property type="entry name" value="JMJC"/>
    <property type="match status" value="1"/>
</dbReference>
<dbReference type="InterPro" id="IPR003347">
    <property type="entry name" value="JmjC_dom"/>
</dbReference>
<dbReference type="GO" id="GO:0005634">
    <property type="term" value="C:nucleus"/>
    <property type="evidence" value="ECO:0007669"/>
    <property type="project" value="TreeGrafter"/>
</dbReference>
<evidence type="ECO:0000313" key="6">
    <source>
        <dbReference type="Proteomes" id="UP001497497"/>
    </source>
</evidence>
<name>A0AAV2I197_LYMST</name>
<dbReference type="GO" id="GO:0043565">
    <property type="term" value="F:sequence-specific DNA binding"/>
    <property type="evidence" value="ECO:0007669"/>
    <property type="project" value="TreeGrafter"/>
</dbReference>
<dbReference type="EMBL" id="CAXITT010000353">
    <property type="protein sequence ID" value="CAL1539742.1"/>
    <property type="molecule type" value="Genomic_DNA"/>
</dbReference>
<feature type="non-terminal residue" evidence="5">
    <location>
        <position position="1"/>
    </location>
</feature>
<evidence type="ECO:0000313" key="5">
    <source>
        <dbReference type="EMBL" id="CAL1539742.1"/>
    </source>
</evidence>
<dbReference type="SUPFAM" id="SSF51197">
    <property type="entry name" value="Clavaminate synthase-like"/>
    <property type="match status" value="1"/>
</dbReference>
<keyword evidence="6" id="KW-1185">Reference proteome</keyword>
<feature type="domain" description="JmjC" evidence="4">
    <location>
        <begin position="105"/>
        <end position="269"/>
    </location>
</feature>
<comment type="catalytic activity">
    <reaction evidence="2">
        <text>L-lysyl-[protein] + 2-oxoglutarate + O2 = 4-hydroxy-L-lysyl-[protein] + succinate + CO2</text>
        <dbReference type="Rhea" id="RHEA:57156"/>
        <dbReference type="Rhea" id="RHEA-COMP:9752"/>
        <dbReference type="Rhea" id="RHEA-COMP:15084"/>
        <dbReference type="ChEBI" id="CHEBI:15379"/>
        <dbReference type="ChEBI" id="CHEBI:16526"/>
        <dbReference type="ChEBI" id="CHEBI:16810"/>
        <dbReference type="ChEBI" id="CHEBI:29969"/>
        <dbReference type="ChEBI" id="CHEBI:30031"/>
        <dbReference type="ChEBI" id="CHEBI:141495"/>
    </reaction>
</comment>
<sequence length="740" mass="84162">LPSYETLFQDIFLKNQLVIVGPEATSDWTSLKDWVLEDGSPNFHFLMENFGETTAPVADCNAQEFSAHPKTEMTVKNFLLYWQELRLQGYPIDGKCLYLKDWHFAKYFPSYNAYRPPAFLCSDWMNEFWDVRDDIVDDDDYRFVYMGPKNSWTPLHADVLHSYSWSANICGLKKWIFFPPGSEKKLKDKHEHLAFDLRSQELYDPDKYPDAASVVDNAITVLQNPGEIIFIPSGWYHQVFNLEDTISINHNWINGCSSHLCWEYVKSRLTAVQKEISDCNQMEGWDEQCQMILKADSGVDFVDFYNFLATIAEHRLKALSQYVEEVIAPGLLVDIHIKDTPLSGDQMHWSVLKDGSSCKHKHFENTACCWCNQLDFPGGKDVLSFIIVDPLLCNLSCDLVQKKEDSHLGCDLVEEKESSHLSCDLVEEKEASHLSCDLVQKKDASHLSCDLVQEKGPCDCFKGHSSDVPIYDDKVKVHQEFVVVSLCDGCDKGHPVLVAPLCDSKVKVNISCPLPCCDTTSLRSVYSASIHCSELCPCFECDCRMVKSGSENFVMGLLDHNCNIKIPSEELQCSALLLGDTDQRVVLEFNRCFENFDLHERLSGDRHFDQSLENGFKKNVSYTFESHEHIKRINDILSFCKEKKISEHKSTNSGIPPVFLCLFKGTVVNPANAQNLETLNEIKTYPSHSVDVGKDTAQSGKDVSCPSFEPHRHCPHWAHCGPNLALFDLCRVVDLVRDMQ</sequence>
<organism evidence="5 6">
    <name type="scientific">Lymnaea stagnalis</name>
    <name type="common">Great pond snail</name>
    <name type="synonym">Helix stagnalis</name>
    <dbReference type="NCBI Taxonomy" id="6523"/>
    <lineage>
        <taxon>Eukaryota</taxon>
        <taxon>Metazoa</taxon>
        <taxon>Spiralia</taxon>
        <taxon>Lophotrochozoa</taxon>
        <taxon>Mollusca</taxon>
        <taxon>Gastropoda</taxon>
        <taxon>Heterobranchia</taxon>
        <taxon>Euthyneura</taxon>
        <taxon>Panpulmonata</taxon>
        <taxon>Hygrophila</taxon>
        <taxon>Lymnaeoidea</taxon>
        <taxon>Lymnaeidae</taxon>
        <taxon>Lymnaea</taxon>
    </lineage>
</organism>
<dbReference type="Gene3D" id="2.60.120.650">
    <property type="entry name" value="Cupin"/>
    <property type="match status" value="1"/>
</dbReference>
<dbReference type="PANTHER" id="PTHR12480:SF6">
    <property type="entry name" value="2-OXOGLUTARATE AND IRON-DEPENDENT OXYGENASE JMJD4"/>
    <property type="match status" value="1"/>
</dbReference>
<protein>
    <recommendedName>
        <fullName evidence="3">Jumonji domain-containing protein 4</fullName>
    </recommendedName>
</protein>
<reference evidence="5 6" key="1">
    <citation type="submission" date="2024-04" db="EMBL/GenBank/DDBJ databases">
        <authorList>
            <consortium name="Genoscope - CEA"/>
            <person name="William W."/>
        </authorList>
    </citation>
    <scope>NUCLEOTIDE SEQUENCE [LARGE SCALE GENOMIC DNA]</scope>
</reference>
<dbReference type="Proteomes" id="UP001497497">
    <property type="component" value="Unassembled WGS sequence"/>
</dbReference>
<dbReference type="PANTHER" id="PTHR12480">
    <property type="entry name" value="ARGININE DEMETHYLASE AND LYSYL-HYDROXYLASE JMJD"/>
    <property type="match status" value="1"/>
</dbReference>
<proteinExistence type="inferred from homology"/>
<comment type="caution">
    <text evidence="5">The sequence shown here is derived from an EMBL/GenBank/DDBJ whole genome shotgun (WGS) entry which is preliminary data.</text>
</comment>
<dbReference type="Pfam" id="PF02373">
    <property type="entry name" value="JmjC"/>
    <property type="match status" value="1"/>
</dbReference>
<evidence type="ECO:0000256" key="2">
    <source>
        <dbReference type="ARBA" id="ARBA00047762"/>
    </source>
</evidence>
<dbReference type="InterPro" id="IPR050910">
    <property type="entry name" value="JMJD6_ArgDemeth/LysHydrox"/>
</dbReference>
<dbReference type="GO" id="GO:0005737">
    <property type="term" value="C:cytoplasm"/>
    <property type="evidence" value="ECO:0007669"/>
    <property type="project" value="TreeGrafter"/>
</dbReference>
<dbReference type="GO" id="GO:0016706">
    <property type="term" value="F:2-oxoglutarate-dependent dioxygenase activity"/>
    <property type="evidence" value="ECO:0007669"/>
    <property type="project" value="TreeGrafter"/>
</dbReference>
<gene>
    <name evidence="5" type="ORF">GSLYS_00013475001</name>
</gene>
<evidence type="ECO:0000259" key="4">
    <source>
        <dbReference type="PROSITE" id="PS51184"/>
    </source>
</evidence>
<dbReference type="AlphaFoldDB" id="A0AAV2I197"/>